<dbReference type="Pfam" id="PF13639">
    <property type="entry name" value="zf-RING_2"/>
    <property type="match status" value="1"/>
</dbReference>
<dbReference type="GO" id="GO:0016020">
    <property type="term" value="C:membrane"/>
    <property type="evidence" value="ECO:0007669"/>
    <property type="project" value="UniProtKB-SubCell"/>
</dbReference>
<dbReference type="GO" id="GO:0016567">
    <property type="term" value="P:protein ubiquitination"/>
    <property type="evidence" value="ECO:0007669"/>
    <property type="project" value="TreeGrafter"/>
</dbReference>
<dbReference type="InterPro" id="IPR001841">
    <property type="entry name" value="Znf_RING"/>
</dbReference>
<dbReference type="InterPro" id="IPR013083">
    <property type="entry name" value="Znf_RING/FYVE/PHD"/>
</dbReference>
<comment type="subcellular location">
    <subcellularLocation>
        <location evidence="2">Membrane</location>
        <topology evidence="2">Multi-pass membrane protein</topology>
    </subcellularLocation>
</comment>
<evidence type="ECO:0000256" key="12">
    <source>
        <dbReference type="PROSITE-ProRule" id="PRU00175"/>
    </source>
</evidence>
<feature type="compositionally biased region" description="Basic and acidic residues" evidence="13">
    <location>
        <begin position="56"/>
        <end position="75"/>
    </location>
</feature>
<keyword evidence="8" id="KW-0833">Ubl conjugation pathway</keyword>
<proteinExistence type="predicted"/>
<dbReference type="OrthoDB" id="8062037at2759"/>
<dbReference type="EC" id="2.3.2.27" evidence="3"/>
<feature type="region of interest" description="Disordered" evidence="13">
    <location>
        <begin position="56"/>
        <end position="122"/>
    </location>
</feature>
<dbReference type="eggNOG" id="KOG0800">
    <property type="taxonomic scope" value="Eukaryota"/>
</dbReference>
<evidence type="ECO:0000313" key="16">
    <source>
        <dbReference type="Proteomes" id="UP000002630"/>
    </source>
</evidence>
<organism evidence="15 16">
    <name type="scientific">Ectocarpus siliculosus</name>
    <name type="common">Brown alga</name>
    <name type="synonym">Conferva siliculosa</name>
    <dbReference type="NCBI Taxonomy" id="2880"/>
    <lineage>
        <taxon>Eukaryota</taxon>
        <taxon>Sar</taxon>
        <taxon>Stramenopiles</taxon>
        <taxon>Ochrophyta</taxon>
        <taxon>PX clade</taxon>
        <taxon>Phaeophyceae</taxon>
        <taxon>Ectocarpales</taxon>
        <taxon>Ectocarpaceae</taxon>
        <taxon>Ectocarpus</taxon>
    </lineage>
</organism>
<dbReference type="Gene3D" id="3.30.40.10">
    <property type="entry name" value="Zinc/RING finger domain, C3HC4 (zinc finger)"/>
    <property type="match status" value="1"/>
</dbReference>
<keyword evidence="10" id="KW-1133">Transmembrane helix</keyword>
<dbReference type="CDD" id="cd16473">
    <property type="entry name" value="RING-H2_RNF103"/>
    <property type="match status" value="1"/>
</dbReference>
<evidence type="ECO:0000256" key="3">
    <source>
        <dbReference type="ARBA" id="ARBA00012483"/>
    </source>
</evidence>
<keyword evidence="16" id="KW-1185">Reference proteome</keyword>
<dbReference type="SMART" id="SM00184">
    <property type="entry name" value="RING"/>
    <property type="match status" value="1"/>
</dbReference>
<evidence type="ECO:0000256" key="11">
    <source>
        <dbReference type="ARBA" id="ARBA00023136"/>
    </source>
</evidence>
<dbReference type="PANTHER" id="PTHR45977">
    <property type="entry name" value="TARGET OF ERK KINASE MPK-1"/>
    <property type="match status" value="1"/>
</dbReference>
<evidence type="ECO:0000313" key="15">
    <source>
        <dbReference type="EMBL" id="CBN74937.1"/>
    </source>
</evidence>
<dbReference type="EMBL" id="FN649750">
    <property type="protein sequence ID" value="CBN74937.1"/>
    <property type="molecule type" value="Genomic_DNA"/>
</dbReference>
<evidence type="ECO:0000256" key="5">
    <source>
        <dbReference type="ARBA" id="ARBA00022692"/>
    </source>
</evidence>
<sequence>MRLPTVVTVEEETAHAEPTRPRNFVDQWAHHQPKGVPWHVRQTFDYFIFTAAASPTDKEKDEKVKRTGGDPRGTERSTPLPSAFPAAPSHPGQEDADAGVETARSFVGSSADGSPTAEQAQKAAAAAAAAATAEPAIGIDEGKREGSDAAPALSPEKQTQQQLQQGKFAWASSSALTDCSVCLEAYRNGDRVCRLPCAHAFHASCINTWLDQQHVCPQCRLDLLPPELSWGQSSQASATTTSGNPTQFANLFGSLERMILASHQSVAGGGYSYSGSTIATHGAQGQDTGPAAAGSPYASIFGSPPYGASPLPTANSVAHQARRSPEFFSGPTTPPDGGVGTRRAAVHARHVPRLHRLLGCWQRWRRL</sequence>
<feature type="domain" description="RING-type" evidence="14">
    <location>
        <begin position="179"/>
        <end position="220"/>
    </location>
</feature>
<dbReference type="PANTHER" id="PTHR45977:SF4">
    <property type="entry name" value="RING-TYPE DOMAIN-CONTAINING PROTEIN"/>
    <property type="match status" value="1"/>
</dbReference>
<accession>D8LQR0</accession>
<evidence type="ECO:0000256" key="7">
    <source>
        <dbReference type="ARBA" id="ARBA00022771"/>
    </source>
</evidence>
<evidence type="ECO:0000259" key="14">
    <source>
        <dbReference type="PROSITE" id="PS50089"/>
    </source>
</evidence>
<evidence type="ECO:0000256" key="2">
    <source>
        <dbReference type="ARBA" id="ARBA00004141"/>
    </source>
</evidence>
<evidence type="ECO:0000256" key="6">
    <source>
        <dbReference type="ARBA" id="ARBA00022723"/>
    </source>
</evidence>
<dbReference type="InParanoid" id="D8LQR0"/>
<dbReference type="PROSITE" id="PS50089">
    <property type="entry name" value="ZF_RING_2"/>
    <property type="match status" value="1"/>
</dbReference>
<dbReference type="EMBL" id="FN648819">
    <property type="protein sequence ID" value="CBN74937.1"/>
    <property type="molecule type" value="Genomic_DNA"/>
</dbReference>
<feature type="region of interest" description="Disordered" evidence="13">
    <location>
        <begin position="136"/>
        <end position="161"/>
    </location>
</feature>
<evidence type="ECO:0000256" key="13">
    <source>
        <dbReference type="SAM" id="MobiDB-lite"/>
    </source>
</evidence>
<keyword evidence="7 12" id="KW-0863">Zinc-finger</keyword>
<dbReference type="GO" id="GO:0006511">
    <property type="term" value="P:ubiquitin-dependent protein catabolic process"/>
    <property type="evidence" value="ECO:0007669"/>
    <property type="project" value="TreeGrafter"/>
</dbReference>
<keyword evidence="6" id="KW-0479">Metal-binding</keyword>
<dbReference type="GO" id="GO:0008270">
    <property type="term" value="F:zinc ion binding"/>
    <property type="evidence" value="ECO:0007669"/>
    <property type="project" value="UniProtKB-KW"/>
</dbReference>
<keyword evidence="9" id="KW-0862">Zinc</keyword>
<evidence type="ECO:0000256" key="1">
    <source>
        <dbReference type="ARBA" id="ARBA00000900"/>
    </source>
</evidence>
<reference evidence="15 16" key="1">
    <citation type="journal article" date="2010" name="Nature">
        <title>The Ectocarpus genome and the independent evolution of multicellularity in brown algae.</title>
        <authorList>
            <person name="Cock J.M."/>
            <person name="Sterck L."/>
            <person name="Rouze P."/>
            <person name="Scornet D."/>
            <person name="Allen A.E."/>
            <person name="Amoutzias G."/>
            <person name="Anthouard V."/>
            <person name="Artiguenave F."/>
            <person name="Aury J.M."/>
            <person name="Badger J.H."/>
            <person name="Beszteri B."/>
            <person name="Billiau K."/>
            <person name="Bonnet E."/>
            <person name="Bothwell J.H."/>
            <person name="Bowler C."/>
            <person name="Boyen C."/>
            <person name="Brownlee C."/>
            <person name="Carrano C.J."/>
            <person name="Charrier B."/>
            <person name="Cho G.Y."/>
            <person name="Coelho S.M."/>
            <person name="Collen J."/>
            <person name="Corre E."/>
            <person name="Da Silva C."/>
            <person name="Delage L."/>
            <person name="Delaroque N."/>
            <person name="Dittami S.M."/>
            <person name="Doulbeau S."/>
            <person name="Elias M."/>
            <person name="Farnham G."/>
            <person name="Gachon C.M."/>
            <person name="Gschloessl B."/>
            <person name="Heesch S."/>
            <person name="Jabbari K."/>
            <person name="Jubin C."/>
            <person name="Kawai H."/>
            <person name="Kimura K."/>
            <person name="Kloareg B."/>
            <person name="Kupper F.C."/>
            <person name="Lang D."/>
            <person name="Le Bail A."/>
            <person name="Leblanc C."/>
            <person name="Lerouge P."/>
            <person name="Lohr M."/>
            <person name="Lopez P.J."/>
            <person name="Martens C."/>
            <person name="Maumus F."/>
            <person name="Michel G."/>
            <person name="Miranda-Saavedra D."/>
            <person name="Morales J."/>
            <person name="Moreau H."/>
            <person name="Motomura T."/>
            <person name="Nagasato C."/>
            <person name="Napoli C.A."/>
            <person name="Nelson D.R."/>
            <person name="Nyvall-Collen P."/>
            <person name="Peters A.F."/>
            <person name="Pommier C."/>
            <person name="Potin P."/>
            <person name="Poulain J."/>
            <person name="Quesneville H."/>
            <person name="Read B."/>
            <person name="Rensing S.A."/>
            <person name="Ritter A."/>
            <person name="Rousvoal S."/>
            <person name="Samanta M."/>
            <person name="Samson G."/>
            <person name="Schroeder D.C."/>
            <person name="Segurens B."/>
            <person name="Strittmatter M."/>
            <person name="Tonon T."/>
            <person name="Tregear J.W."/>
            <person name="Valentin K."/>
            <person name="von Dassow P."/>
            <person name="Yamagishi T."/>
            <person name="Van de Peer Y."/>
            <person name="Wincker P."/>
        </authorList>
    </citation>
    <scope>NUCLEOTIDE SEQUENCE [LARGE SCALE GENOMIC DNA]</scope>
    <source>
        <strain evidence="16">Ec32 / CCAP1310/4</strain>
    </source>
</reference>
<dbReference type="Proteomes" id="UP000002630">
    <property type="component" value="Linkage Group LG25"/>
</dbReference>
<evidence type="ECO:0000256" key="4">
    <source>
        <dbReference type="ARBA" id="ARBA00022679"/>
    </source>
</evidence>
<dbReference type="GO" id="GO:0061630">
    <property type="term" value="F:ubiquitin protein ligase activity"/>
    <property type="evidence" value="ECO:0007669"/>
    <property type="project" value="UniProtKB-EC"/>
</dbReference>
<dbReference type="SUPFAM" id="SSF57850">
    <property type="entry name" value="RING/U-box"/>
    <property type="match status" value="1"/>
</dbReference>
<gene>
    <name evidence="15" type="ORF">Esi_0060_0039</name>
</gene>
<comment type="catalytic activity">
    <reaction evidence="1">
        <text>S-ubiquitinyl-[E2 ubiquitin-conjugating enzyme]-L-cysteine + [acceptor protein]-L-lysine = [E2 ubiquitin-conjugating enzyme]-L-cysteine + N(6)-ubiquitinyl-[acceptor protein]-L-lysine.</text>
        <dbReference type="EC" id="2.3.2.27"/>
    </reaction>
</comment>
<evidence type="ECO:0000256" key="10">
    <source>
        <dbReference type="ARBA" id="ARBA00022989"/>
    </source>
</evidence>
<keyword evidence="11" id="KW-0472">Membrane</keyword>
<protein>
    <recommendedName>
        <fullName evidence="3">RING-type E3 ubiquitin transferase</fullName>
        <ecNumber evidence="3">2.3.2.27</ecNumber>
    </recommendedName>
</protein>
<name>D8LQR0_ECTSI</name>
<keyword evidence="5" id="KW-0812">Transmembrane</keyword>
<dbReference type="AlphaFoldDB" id="D8LQR0"/>
<keyword evidence="4" id="KW-0808">Transferase</keyword>
<evidence type="ECO:0000256" key="9">
    <source>
        <dbReference type="ARBA" id="ARBA00022833"/>
    </source>
</evidence>
<evidence type="ECO:0000256" key="8">
    <source>
        <dbReference type="ARBA" id="ARBA00022786"/>
    </source>
</evidence>